<evidence type="ECO:0000313" key="5">
    <source>
        <dbReference type="Proteomes" id="UP000824091"/>
    </source>
</evidence>
<dbReference type="Pfam" id="PF04203">
    <property type="entry name" value="Sortase"/>
    <property type="match status" value="1"/>
</dbReference>
<keyword evidence="1 4" id="KW-0378">Hydrolase</keyword>
<reference evidence="4" key="2">
    <citation type="journal article" date="2021" name="PeerJ">
        <title>Extensive microbial diversity within the chicken gut microbiome revealed by metagenomics and culture.</title>
        <authorList>
            <person name="Gilroy R."/>
            <person name="Ravi A."/>
            <person name="Getino M."/>
            <person name="Pursley I."/>
            <person name="Horton D.L."/>
            <person name="Alikhan N.F."/>
            <person name="Baker D."/>
            <person name="Gharbi K."/>
            <person name="Hall N."/>
            <person name="Watson M."/>
            <person name="Adriaenssens E.M."/>
            <person name="Foster-Nyarko E."/>
            <person name="Jarju S."/>
            <person name="Secka A."/>
            <person name="Antonio M."/>
            <person name="Oren A."/>
            <person name="Chaudhuri R.R."/>
            <person name="La Ragione R."/>
            <person name="Hildebrand F."/>
            <person name="Pallen M.J."/>
        </authorList>
    </citation>
    <scope>NUCLEOTIDE SEQUENCE</scope>
    <source>
        <strain evidence="4">11300</strain>
    </source>
</reference>
<evidence type="ECO:0000256" key="2">
    <source>
        <dbReference type="PIRSR" id="PIRSR605754-1"/>
    </source>
</evidence>
<protein>
    <submittedName>
        <fullName evidence="4">Class B sortase</fullName>
        <ecNumber evidence="4">3.4.22.71</ecNumber>
    </submittedName>
</protein>
<keyword evidence="3" id="KW-0812">Transmembrane</keyword>
<dbReference type="EMBL" id="DVMO01000135">
    <property type="protein sequence ID" value="HIU28446.1"/>
    <property type="molecule type" value="Genomic_DNA"/>
</dbReference>
<name>A0A9D1L936_9FIRM</name>
<dbReference type="Gene3D" id="2.40.260.10">
    <property type="entry name" value="Sortase"/>
    <property type="match status" value="1"/>
</dbReference>
<dbReference type="NCBIfam" id="TIGR03064">
    <property type="entry name" value="sortase_srtB"/>
    <property type="match status" value="1"/>
</dbReference>
<gene>
    <name evidence="4" type="primary">srtB</name>
    <name evidence="4" type="ORF">IAD16_08715</name>
</gene>
<dbReference type="InterPro" id="IPR009835">
    <property type="entry name" value="SrtB"/>
</dbReference>
<dbReference type="Proteomes" id="UP000824091">
    <property type="component" value="Unassembled WGS sequence"/>
</dbReference>
<organism evidence="4 5">
    <name type="scientific">Candidatus Fimisoma avicola</name>
    <dbReference type="NCBI Taxonomy" id="2840826"/>
    <lineage>
        <taxon>Bacteria</taxon>
        <taxon>Bacillati</taxon>
        <taxon>Bacillota</taxon>
        <taxon>Clostridia</taxon>
        <taxon>Eubacteriales</taxon>
        <taxon>Candidatus Fimisoma</taxon>
    </lineage>
</organism>
<feature type="active site" description="Proton donor/acceptor" evidence="2">
    <location>
        <position position="136"/>
    </location>
</feature>
<evidence type="ECO:0000313" key="4">
    <source>
        <dbReference type="EMBL" id="HIU28446.1"/>
    </source>
</evidence>
<evidence type="ECO:0000256" key="3">
    <source>
        <dbReference type="SAM" id="Phobius"/>
    </source>
</evidence>
<comment type="caution">
    <text evidence="4">The sequence shown here is derived from an EMBL/GenBank/DDBJ whole genome shotgun (WGS) entry which is preliminary data.</text>
</comment>
<accession>A0A9D1L936</accession>
<dbReference type="CDD" id="cd05826">
    <property type="entry name" value="Sortase_B"/>
    <property type="match status" value="1"/>
</dbReference>
<dbReference type="AlphaFoldDB" id="A0A9D1L936"/>
<dbReference type="InterPro" id="IPR005754">
    <property type="entry name" value="Sortase"/>
</dbReference>
<dbReference type="SUPFAM" id="SSF63817">
    <property type="entry name" value="Sortase"/>
    <property type="match status" value="1"/>
</dbReference>
<feature type="active site" description="Acyl-thioester intermediate" evidence="2">
    <location>
        <position position="230"/>
    </location>
</feature>
<keyword evidence="3" id="KW-0472">Membrane</keyword>
<reference evidence="4" key="1">
    <citation type="submission" date="2020-10" db="EMBL/GenBank/DDBJ databases">
        <authorList>
            <person name="Gilroy R."/>
        </authorList>
    </citation>
    <scope>NUCLEOTIDE SEQUENCE</scope>
    <source>
        <strain evidence="4">11300</strain>
    </source>
</reference>
<proteinExistence type="predicted"/>
<evidence type="ECO:0000256" key="1">
    <source>
        <dbReference type="ARBA" id="ARBA00022801"/>
    </source>
</evidence>
<dbReference type="InterPro" id="IPR023365">
    <property type="entry name" value="Sortase_dom-sf"/>
</dbReference>
<dbReference type="GO" id="GO:0016787">
    <property type="term" value="F:hydrolase activity"/>
    <property type="evidence" value="ECO:0007669"/>
    <property type="project" value="UniProtKB-KW"/>
</dbReference>
<keyword evidence="3" id="KW-1133">Transmembrane helix</keyword>
<feature type="transmembrane region" description="Helical" evidence="3">
    <location>
        <begin position="12"/>
        <end position="30"/>
    </location>
</feature>
<dbReference type="EC" id="3.4.22.71" evidence="4"/>
<sequence>MREERKKGKKKGIYTILMLICAVVFLFALYKVVDILMEYKQIDDFYDGAQEEYVDLDSQGRVNDILLSSLIAENSDVKGWIYIEDTEISYPILQGPNNQYYLYRAYNKQYLGAGSIFLESLNSPDFTDSHTIIFGHNMHNGSMFGQLDKFFDEEYRNDHSHVYIKLPDGTWNVYEIFAMYTAGIEDGTFVVFDENQTEYDNYLALIQEKNVYQSTQPPSDGERILTLSTCTEDSDDYKRNVIQAKFVENVEKITY</sequence>